<organism evidence="2 3">
    <name type="scientific">Sphingobacterium suaedae</name>
    <dbReference type="NCBI Taxonomy" id="1686402"/>
    <lineage>
        <taxon>Bacteria</taxon>
        <taxon>Pseudomonadati</taxon>
        <taxon>Bacteroidota</taxon>
        <taxon>Sphingobacteriia</taxon>
        <taxon>Sphingobacteriales</taxon>
        <taxon>Sphingobacteriaceae</taxon>
        <taxon>Sphingobacterium</taxon>
    </lineage>
</organism>
<evidence type="ECO:0000313" key="2">
    <source>
        <dbReference type="EMBL" id="MFD2547746.1"/>
    </source>
</evidence>
<proteinExistence type="predicted"/>
<comment type="caution">
    <text evidence="2">The sequence shown here is derived from an EMBL/GenBank/DDBJ whole genome shotgun (WGS) entry which is preliminary data.</text>
</comment>
<keyword evidence="2" id="KW-0808">Transferase</keyword>
<dbReference type="RefSeq" id="WP_380902795.1">
    <property type="nucleotide sequence ID" value="NZ_JBHUEG010000007.1"/>
</dbReference>
<sequence length="182" mass="21108">MSSNALDNYRYPIGQFEPPPVLDGQQLAVWVDDIEKFPFRLNKEVANLGKKVWHQTYRPGGWTILQLVHHCADSHMNSFIRFKLALTEDVPTIKTYVEDRWANLPDATTEPAHSLRILEGLHRRWGVLLRSLTAEDRRRTFIHPETNRRISIEENIGIYAWHGNHHLAHIRLAKTLSLSSTT</sequence>
<dbReference type="Gene3D" id="1.20.120.450">
    <property type="entry name" value="dinb family like domain"/>
    <property type="match status" value="1"/>
</dbReference>
<dbReference type="InterPro" id="IPR034660">
    <property type="entry name" value="DinB/YfiT-like"/>
</dbReference>
<accession>A0ABW5KJL6</accession>
<evidence type="ECO:0000313" key="3">
    <source>
        <dbReference type="Proteomes" id="UP001597545"/>
    </source>
</evidence>
<gene>
    <name evidence="2" type="ORF">ACFSR5_08825</name>
</gene>
<reference evidence="3" key="1">
    <citation type="journal article" date="2019" name="Int. J. Syst. Evol. Microbiol.">
        <title>The Global Catalogue of Microorganisms (GCM) 10K type strain sequencing project: providing services to taxonomists for standard genome sequencing and annotation.</title>
        <authorList>
            <consortium name="The Broad Institute Genomics Platform"/>
            <consortium name="The Broad Institute Genome Sequencing Center for Infectious Disease"/>
            <person name="Wu L."/>
            <person name="Ma J."/>
        </authorList>
    </citation>
    <scope>NUCLEOTIDE SEQUENCE [LARGE SCALE GENOMIC DNA]</scope>
    <source>
        <strain evidence="3">KCTC 42662</strain>
    </source>
</reference>
<feature type="domain" description="DinB-like" evidence="1">
    <location>
        <begin position="40"/>
        <end position="170"/>
    </location>
</feature>
<dbReference type="NCBIfam" id="NF009807">
    <property type="entry name" value="PRK13291.1"/>
    <property type="match status" value="1"/>
</dbReference>
<evidence type="ECO:0000259" key="1">
    <source>
        <dbReference type="Pfam" id="PF12867"/>
    </source>
</evidence>
<dbReference type="Pfam" id="PF12867">
    <property type="entry name" value="DinB_2"/>
    <property type="match status" value="1"/>
</dbReference>
<dbReference type="GO" id="GO:0016740">
    <property type="term" value="F:transferase activity"/>
    <property type="evidence" value="ECO:0007669"/>
    <property type="project" value="UniProtKB-KW"/>
</dbReference>
<name>A0ABW5KJL6_9SPHI</name>
<dbReference type="Proteomes" id="UP001597545">
    <property type="component" value="Unassembled WGS sequence"/>
</dbReference>
<keyword evidence="3" id="KW-1185">Reference proteome</keyword>
<dbReference type="SUPFAM" id="SSF109854">
    <property type="entry name" value="DinB/YfiT-like putative metalloenzymes"/>
    <property type="match status" value="1"/>
</dbReference>
<protein>
    <submittedName>
        <fullName evidence="2">YfiT family bacillithiol transferase</fullName>
    </submittedName>
</protein>
<dbReference type="InterPro" id="IPR024775">
    <property type="entry name" value="DinB-like"/>
</dbReference>
<dbReference type="EMBL" id="JBHULR010000003">
    <property type="protein sequence ID" value="MFD2547746.1"/>
    <property type="molecule type" value="Genomic_DNA"/>
</dbReference>